<dbReference type="Proteomes" id="UP001138802">
    <property type="component" value="Unassembled WGS sequence"/>
</dbReference>
<dbReference type="InterPro" id="IPR036567">
    <property type="entry name" value="RHF-like"/>
</dbReference>
<dbReference type="SUPFAM" id="SSF69754">
    <property type="entry name" value="Ribosome binding protein Y (YfiA homologue)"/>
    <property type="match status" value="1"/>
</dbReference>
<organism evidence="1 2">
    <name type="scientific">Thiocapsa imhoffii</name>
    <dbReference type="NCBI Taxonomy" id="382777"/>
    <lineage>
        <taxon>Bacteria</taxon>
        <taxon>Pseudomonadati</taxon>
        <taxon>Pseudomonadota</taxon>
        <taxon>Gammaproteobacteria</taxon>
        <taxon>Chromatiales</taxon>
        <taxon>Chromatiaceae</taxon>
        <taxon>Thiocapsa</taxon>
    </lineage>
</organism>
<dbReference type="InterPro" id="IPR003489">
    <property type="entry name" value="RHF/RaiA"/>
</dbReference>
<reference evidence="1 2" key="1">
    <citation type="journal article" date="2020" name="Microorganisms">
        <title>Osmotic Adaptation and Compatible Solute Biosynthesis of Phototrophic Bacteria as Revealed from Genome Analyses.</title>
        <authorList>
            <person name="Imhoff J.F."/>
            <person name="Rahn T."/>
            <person name="Kunzel S."/>
            <person name="Keller A."/>
            <person name="Neulinger S.C."/>
        </authorList>
    </citation>
    <scope>NUCLEOTIDE SEQUENCE [LARGE SCALE GENOMIC DNA]</scope>
    <source>
        <strain evidence="1 2">DSM 21303</strain>
    </source>
</reference>
<comment type="caution">
    <text evidence="1">The sequence shown here is derived from an EMBL/GenBank/DDBJ whole genome shotgun (WGS) entry which is preliminary data.</text>
</comment>
<dbReference type="EMBL" id="NRSD01000012">
    <property type="protein sequence ID" value="MBK1645388.1"/>
    <property type="molecule type" value="Genomic_DNA"/>
</dbReference>
<gene>
    <name evidence="1" type="ORF">CKO25_12185</name>
</gene>
<evidence type="ECO:0000313" key="2">
    <source>
        <dbReference type="Proteomes" id="UP001138802"/>
    </source>
</evidence>
<accession>A0A9X0WIW7</accession>
<proteinExistence type="predicted"/>
<protein>
    <submittedName>
        <fullName evidence="1">Fis family transcriptional regulator</fullName>
    </submittedName>
</protein>
<dbReference type="Gene3D" id="3.30.160.100">
    <property type="entry name" value="Ribosome hibernation promotion factor-like"/>
    <property type="match status" value="1"/>
</dbReference>
<evidence type="ECO:0000313" key="1">
    <source>
        <dbReference type="EMBL" id="MBK1645388.1"/>
    </source>
</evidence>
<dbReference type="Pfam" id="PF02482">
    <property type="entry name" value="Ribosomal_S30AE"/>
    <property type="match status" value="1"/>
</dbReference>
<keyword evidence="2" id="KW-1185">Reference proteome</keyword>
<dbReference type="AlphaFoldDB" id="A0A9X0WIW7"/>
<sequence length="117" mass="12700">MPIKIGGDTLALDRDIRRLIEAEAAKLAARFPGDELEANATIQEEFDPLHGHRVRCELAAKLTHGRPVIVRGAHKTASEAINEVFNLARRNLRRARRSVVHPATSKSATFGATAVGG</sequence>
<dbReference type="RefSeq" id="WP_200388196.1">
    <property type="nucleotide sequence ID" value="NZ_NRSD01000012.1"/>
</dbReference>
<name>A0A9X0WIW7_9GAMM</name>